<evidence type="ECO:0000313" key="3">
    <source>
        <dbReference type="EMBL" id="CAG8605398.1"/>
    </source>
</evidence>
<proteinExistence type="predicted"/>
<sequence length="86" mass="10274">WTQHLNPDVEKNKKKPWSQTEIDKLIAGHEKNGPDWIKIINDFELSGRSSLQVRNKFYSMRKEWKRIKDQMSIGRLLNTTQTLSYK</sequence>
<dbReference type="PROSITE" id="PS51294">
    <property type="entry name" value="HTH_MYB"/>
    <property type="match status" value="1"/>
</dbReference>
<gene>
    <name evidence="3" type="ORF">POCULU_LOCUS7684</name>
</gene>
<reference evidence="3" key="1">
    <citation type="submission" date="2021-06" db="EMBL/GenBank/DDBJ databases">
        <authorList>
            <person name="Kallberg Y."/>
            <person name="Tangrot J."/>
            <person name="Rosling A."/>
        </authorList>
    </citation>
    <scope>NUCLEOTIDE SEQUENCE</scope>
    <source>
        <strain evidence="3">IA702</strain>
    </source>
</reference>
<comment type="caution">
    <text evidence="3">The sequence shown here is derived from an EMBL/GenBank/DDBJ whole genome shotgun (WGS) entry which is preliminary data.</text>
</comment>
<accession>A0A9N9CLA4</accession>
<dbReference type="InterPro" id="IPR001005">
    <property type="entry name" value="SANT/Myb"/>
</dbReference>
<dbReference type="Pfam" id="PF00249">
    <property type="entry name" value="Myb_DNA-binding"/>
    <property type="match status" value="1"/>
</dbReference>
<dbReference type="AlphaFoldDB" id="A0A9N9CLA4"/>
<evidence type="ECO:0000313" key="4">
    <source>
        <dbReference type="Proteomes" id="UP000789572"/>
    </source>
</evidence>
<dbReference type="SMART" id="SM00717">
    <property type="entry name" value="SANT"/>
    <property type="match status" value="1"/>
</dbReference>
<dbReference type="OrthoDB" id="1087319at2759"/>
<dbReference type="EMBL" id="CAJVPJ010001839">
    <property type="protein sequence ID" value="CAG8605398.1"/>
    <property type="molecule type" value="Genomic_DNA"/>
</dbReference>
<name>A0A9N9CLA4_9GLOM</name>
<evidence type="ECO:0000259" key="1">
    <source>
        <dbReference type="PROSITE" id="PS50090"/>
    </source>
</evidence>
<protein>
    <submittedName>
        <fullName evidence="3">7636_t:CDS:1</fullName>
    </submittedName>
</protein>
<evidence type="ECO:0000259" key="2">
    <source>
        <dbReference type="PROSITE" id="PS51294"/>
    </source>
</evidence>
<feature type="non-terminal residue" evidence="3">
    <location>
        <position position="86"/>
    </location>
</feature>
<feature type="domain" description="Myb-like" evidence="1">
    <location>
        <begin position="9"/>
        <end position="61"/>
    </location>
</feature>
<dbReference type="InterPro" id="IPR009057">
    <property type="entry name" value="Homeodomain-like_sf"/>
</dbReference>
<feature type="domain" description="HTH myb-type" evidence="2">
    <location>
        <begin position="13"/>
        <end position="65"/>
    </location>
</feature>
<dbReference type="Proteomes" id="UP000789572">
    <property type="component" value="Unassembled WGS sequence"/>
</dbReference>
<dbReference type="InterPro" id="IPR017930">
    <property type="entry name" value="Myb_dom"/>
</dbReference>
<organism evidence="3 4">
    <name type="scientific">Paraglomus occultum</name>
    <dbReference type="NCBI Taxonomy" id="144539"/>
    <lineage>
        <taxon>Eukaryota</taxon>
        <taxon>Fungi</taxon>
        <taxon>Fungi incertae sedis</taxon>
        <taxon>Mucoromycota</taxon>
        <taxon>Glomeromycotina</taxon>
        <taxon>Glomeromycetes</taxon>
        <taxon>Paraglomerales</taxon>
        <taxon>Paraglomeraceae</taxon>
        <taxon>Paraglomus</taxon>
    </lineage>
</organism>
<dbReference type="SUPFAM" id="SSF46689">
    <property type="entry name" value="Homeodomain-like"/>
    <property type="match status" value="1"/>
</dbReference>
<dbReference type="CDD" id="cd00167">
    <property type="entry name" value="SANT"/>
    <property type="match status" value="1"/>
</dbReference>
<keyword evidence="4" id="KW-1185">Reference proteome</keyword>
<dbReference type="PROSITE" id="PS50090">
    <property type="entry name" value="MYB_LIKE"/>
    <property type="match status" value="1"/>
</dbReference>
<dbReference type="Gene3D" id="1.10.10.60">
    <property type="entry name" value="Homeodomain-like"/>
    <property type="match status" value="1"/>
</dbReference>